<keyword evidence="14" id="KW-1185">Reference proteome</keyword>
<evidence type="ECO:0000256" key="6">
    <source>
        <dbReference type="ARBA" id="ARBA00023054"/>
    </source>
</evidence>
<keyword evidence="9" id="KW-0966">Cell projection</keyword>
<dbReference type="GO" id="GO:0005929">
    <property type="term" value="C:cilium"/>
    <property type="evidence" value="ECO:0007669"/>
    <property type="project" value="TreeGrafter"/>
</dbReference>
<keyword evidence="2" id="KW-0963">Cytoplasm</keyword>
<evidence type="ECO:0000256" key="7">
    <source>
        <dbReference type="ARBA" id="ARBA00023069"/>
    </source>
</evidence>
<dbReference type="PANTHER" id="PTHR45973">
    <property type="entry name" value="PROTEIN PHOSPHATASE 1 REGULATORY SUBUNIT SDS22-RELATED"/>
    <property type="match status" value="1"/>
</dbReference>
<organism evidence="13 14">
    <name type="scientific">Denticeps clupeoides</name>
    <name type="common">denticle herring</name>
    <dbReference type="NCBI Taxonomy" id="299321"/>
    <lineage>
        <taxon>Eukaryota</taxon>
        <taxon>Metazoa</taxon>
        <taxon>Chordata</taxon>
        <taxon>Craniata</taxon>
        <taxon>Vertebrata</taxon>
        <taxon>Euteleostomi</taxon>
        <taxon>Actinopterygii</taxon>
        <taxon>Neopterygii</taxon>
        <taxon>Teleostei</taxon>
        <taxon>Clupei</taxon>
        <taxon>Clupeiformes</taxon>
        <taxon>Denticipitoidei</taxon>
        <taxon>Denticipitidae</taxon>
        <taxon>Denticeps</taxon>
    </lineage>
</organism>
<dbReference type="PROSITE" id="PS51450">
    <property type="entry name" value="LRR"/>
    <property type="match status" value="3"/>
</dbReference>
<dbReference type="Ensembl" id="ENSDCDT00010031304.1">
    <property type="protein sequence ID" value="ENSDCDP00010025267.1"/>
    <property type="gene ID" value="ENSDCDG00010016056.1"/>
</dbReference>
<keyword evidence="3" id="KW-0433">Leucine-rich repeat</keyword>
<keyword evidence="7" id="KW-0969">Cilium</keyword>
<dbReference type="PANTHER" id="PTHR45973:SF12">
    <property type="entry name" value="DYNEIN REGULATORY COMPLEX SUBUNIT 3"/>
    <property type="match status" value="1"/>
</dbReference>
<dbReference type="InterPro" id="IPR001611">
    <property type="entry name" value="Leu-rich_rpt"/>
</dbReference>
<dbReference type="Pfam" id="PF14580">
    <property type="entry name" value="LRR_9"/>
    <property type="match status" value="1"/>
</dbReference>
<reference evidence="13" key="2">
    <citation type="submission" date="2025-09" db="UniProtKB">
        <authorList>
            <consortium name="Ensembl"/>
        </authorList>
    </citation>
    <scope>IDENTIFICATION</scope>
</reference>
<evidence type="ECO:0000313" key="14">
    <source>
        <dbReference type="Proteomes" id="UP000694580"/>
    </source>
</evidence>
<protein>
    <recommendedName>
        <fullName evidence="11">Dynein regulatory complex subunit 3</fullName>
    </recommendedName>
</protein>
<dbReference type="SUPFAM" id="SSF52075">
    <property type="entry name" value="Outer arm dynein light chain 1"/>
    <property type="match status" value="1"/>
</dbReference>
<accession>A0AAY4BXD1</accession>
<comment type="similarity">
    <text evidence="10">Belongs to the DRC3 family.</text>
</comment>
<sequence length="464" mass="55104">ISKENEEVWLSQTEREIITDDDIDDEVVQTLHLETLNIAKIDSIWKYTSLTKLRLSNNFIEKIEGLDTLVNLKTLDLSLNMIEVIEGLDTLIKLEDLNLHSNKISFIKNLDNQQHLKLISVGFNCLADFEATMVYLRQFQHLQSISIGGNPFSEEDLEIRVVAYLPQIRYFDYKRIKEETRQAGLIKYEDKLEKIERREYIYQLIQDLLSDIDATIQTHRDAFVYFLKDEHFFNSILVRDRDGRILLHIPEVSKLSESYKRQLVPLCHQLIQEGLEHHKEQQHEFNGYYNLFNEGVEEHQLAADQIKNDFQEDRLPQMTEEIQEITDMSRRLEKLSSFKEEVQEMKNTLFIMEVELENKLKNYAKAFEEKMSSLFRELEDENYQRVMEINEGMVKDAAENSHVVHLENLNRQEEEMETQILNWRSTLIKSIEDKIYSQYMEHNLQTLNFDQHVHDQLYSSIDSV</sequence>
<reference evidence="13" key="1">
    <citation type="submission" date="2025-08" db="UniProtKB">
        <authorList>
            <consortium name="Ensembl"/>
        </authorList>
    </citation>
    <scope>IDENTIFICATION</scope>
</reference>
<dbReference type="GeneTree" id="ENSGT00940000159298"/>
<evidence type="ECO:0000256" key="12">
    <source>
        <dbReference type="SAM" id="Coils"/>
    </source>
</evidence>
<evidence type="ECO:0000256" key="5">
    <source>
        <dbReference type="ARBA" id="ARBA00022846"/>
    </source>
</evidence>
<evidence type="ECO:0000256" key="1">
    <source>
        <dbReference type="ARBA" id="ARBA00004611"/>
    </source>
</evidence>
<keyword evidence="8" id="KW-0206">Cytoskeleton</keyword>
<keyword evidence="4" id="KW-0677">Repeat</keyword>
<evidence type="ECO:0000256" key="11">
    <source>
        <dbReference type="ARBA" id="ARBA00040950"/>
    </source>
</evidence>
<dbReference type="InterPro" id="IPR050576">
    <property type="entry name" value="Cilia_flagella_integrity"/>
</dbReference>
<evidence type="ECO:0000256" key="2">
    <source>
        <dbReference type="ARBA" id="ARBA00022490"/>
    </source>
</evidence>
<feature type="coiled-coil region" evidence="12">
    <location>
        <begin position="395"/>
        <end position="426"/>
    </location>
</feature>
<evidence type="ECO:0000256" key="10">
    <source>
        <dbReference type="ARBA" id="ARBA00038378"/>
    </source>
</evidence>
<dbReference type="AlphaFoldDB" id="A0AAY4BXD1"/>
<name>A0AAY4BXD1_9TELE</name>
<evidence type="ECO:0000256" key="4">
    <source>
        <dbReference type="ARBA" id="ARBA00022737"/>
    </source>
</evidence>
<dbReference type="Gene3D" id="3.80.10.10">
    <property type="entry name" value="Ribonuclease Inhibitor"/>
    <property type="match status" value="1"/>
</dbReference>
<proteinExistence type="inferred from homology"/>
<keyword evidence="5" id="KW-0282">Flagellum</keyword>
<dbReference type="InterPro" id="IPR032675">
    <property type="entry name" value="LRR_dom_sf"/>
</dbReference>
<evidence type="ECO:0000256" key="9">
    <source>
        <dbReference type="ARBA" id="ARBA00023273"/>
    </source>
</evidence>
<comment type="subcellular location">
    <subcellularLocation>
        <location evidence="1">Cytoplasm</location>
        <location evidence="1">Cytoskeleton</location>
        <location evidence="1">Flagellum axoneme</location>
    </subcellularLocation>
</comment>
<dbReference type="Proteomes" id="UP000694580">
    <property type="component" value="Unplaced"/>
</dbReference>
<evidence type="ECO:0000313" key="13">
    <source>
        <dbReference type="Ensembl" id="ENSDCDP00010025267.1"/>
    </source>
</evidence>
<evidence type="ECO:0000256" key="3">
    <source>
        <dbReference type="ARBA" id="ARBA00022614"/>
    </source>
</evidence>
<dbReference type="SMART" id="SM00365">
    <property type="entry name" value="LRR_SD22"/>
    <property type="match status" value="3"/>
</dbReference>
<evidence type="ECO:0000256" key="8">
    <source>
        <dbReference type="ARBA" id="ARBA00023212"/>
    </source>
</evidence>
<keyword evidence="6 12" id="KW-0175">Coiled coil</keyword>
<gene>
    <name evidence="13" type="primary">DRC3</name>
</gene>